<reference evidence="13" key="1">
    <citation type="journal article" date="2023" name="IScience">
        <title>Live-bearing cockroach genome reveals convergent evolutionary mechanisms linked to viviparity in insects and beyond.</title>
        <authorList>
            <person name="Fouks B."/>
            <person name="Harrison M.C."/>
            <person name="Mikhailova A.A."/>
            <person name="Marchal E."/>
            <person name="English S."/>
            <person name="Carruthers M."/>
            <person name="Jennings E.C."/>
            <person name="Chiamaka E.L."/>
            <person name="Frigard R.A."/>
            <person name="Pippel M."/>
            <person name="Attardo G.M."/>
            <person name="Benoit J.B."/>
            <person name="Bornberg-Bauer E."/>
            <person name="Tobe S.S."/>
        </authorList>
    </citation>
    <scope>NUCLEOTIDE SEQUENCE</scope>
    <source>
        <strain evidence="13">Stay&amp;Tobe</strain>
    </source>
</reference>
<evidence type="ECO:0000256" key="1">
    <source>
        <dbReference type="ARBA" id="ARBA00004123"/>
    </source>
</evidence>
<keyword evidence="7" id="KW-0067">ATP-binding</keyword>
<keyword evidence="5" id="KW-0547">Nucleotide-binding</keyword>
<dbReference type="PANTHER" id="PTHR24056:SF334">
    <property type="entry name" value="CYCLIN-DEPENDENT KINASE 1"/>
    <property type="match status" value="1"/>
</dbReference>
<gene>
    <name evidence="13" type="ORF">L9F63_006525</name>
</gene>
<evidence type="ECO:0000256" key="7">
    <source>
        <dbReference type="ARBA" id="ARBA00022840"/>
    </source>
</evidence>
<feature type="domain" description="Protein kinase" evidence="12">
    <location>
        <begin position="1"/>
        <end position="130"/>
    </location>
</feature>
<protein>
    <recommendedName>
        <fullName evidence="12">Protein kinase domain-containing protein</fullName>
    </recommendedName>
</protein>
<accession>A0AAD7ZAS8</accession>
<dbReference type="InterPro" id="IPR011009">
    <property type="entry name" value="Kinase-like_dom_sf"/>
</dbReference>
<keyword evidence="8" id="KW-0539">Nucleus</keyword>
<dbReference type="Proteomes" id="UP001233999">
    <property type="component" value="Unassembled WGS sequence"/>
</dbReference>
<dbReference type="GO" id="GO:0007095">
    <property type="term" value="P:mitotic G2 DNA damage checkpoint signaling"/>
    <property type="evidence" value="ECO:0007669"/>
    <property type="project" value="TreeGrafter"/>
</dbReference>
<comment type="catalytic activity">
    <reaction evidence="9">
        <text>L-threonyl-[protein] + ATP = O-phospho-L-threonyl-[protein] + ADP + H(+)</text>
        <dbReference type="Rhea" id="RHEA:46608"/>
        <dbReference type="Rhea" id="RHEA-COMP:11060"/>
        <dbReference type="Rhea" id="RHEA-COMP:11605"/>
        <dbReference type="ChEBI" id="CHEBI:15378"/>
        <dbReference type="ChEBI" id="CHEBI:30013"/>
        <dbReference type="ChEBI" id="CHEBI:30616"/>
        <dbReference type="ChEBI" id="CHEBI:61977"/>
        <dbReference type="ChEBI" id="CHEBI:456216"/>
        <dbReference type="EC" id="2.7.11.22"/>
    </reaction>
</comment>
<keyword evidence="3" id="KW-0597">Phosphoprotein</keyword>
<keyword evidence="4" id="KW-0808">Transferase</keyword>
<dbReference type="Gene3D" id="1.10.510.10">
    <property type="entry name" value="Transferase(Phosphotransferase) domain 1"/>
    <property type="match status" value="1"/>
</dbReference>
<dbReference type="PANTHER" id="PTHR24056">
    <property type="entry name" value="CELL DIVISION PROTEIN KINASE"/>
    <property type="match status" value="1"/>
</dbReference>
<dbReference type="PROSITE" id="PS50011">
    <property type="entry name" value="PROTEIN_KINASE_DOM"/>
    <property type="match status" value="1"/>
</dbReference>
<evidence type="ECO:0000256" key="6">
    <source>
        <dbReference type="ARBA" id="ARBA00022777"/>
    </source>
</evidence>
<keyword evidence="2" id="KW-0723">Serine/threonine-protein kinase</keyword>
<reference evidence="13" key="2">
    <citation type="submission" date="2023-05" db="EMBL/GenBank/DDBJ databases">
        <authorList>
            <person name="Fouks B."/>
        </authorList>
    </citation>
    <scope>NUCLEOTIDE SEQUENCE</scope>
    <source>
        <strain evidence="13">Stay&amp;Tobe</strain>
        <tissue evidence="13">Testes</tissue>
    </source>
</reference>
<comment type="catalytic activity">
    <reaction evidence="11">
        <text>[DNA-directed RNA polymerase] + ATP = phospho-[DNA-directed RNA polymerase] + ADP + H(+)</text>
        <dbReference type="Rhea" id="RHEA:10216"/>
        <dbReference type="Rhea" id="RHEA-COMP:11321"/>
        <dbReference type="Rhea" id="RHEA-COMP:11322"/>
        <dbReference type="ChEBI" id="CHEBI:15378"/>
        <dbReference type="ChEBI" id="CHEBI:30616"/>
        <dbReference type="ChEBI" id="CHEBI:43176"/>
        <dbReference type="ChEBI" id="CHEBI:68546"/>
        <dbReference type="ChEBI" id="CHEBI:456216"/>
        <dbReference type="EC" id="2.7.11.23"/>
    </reaction>
</comment>
<feature type="non-terminal residue" evidence="13">
    <location>
        <position position="1"/>
    </location>
</feature>
<evidence type="ECO:0000256" key="8">
    <source>
        <dbReference type="ARBA" id="ARBA00023242"/>
    </source>
</evidence>
<keyword evidence="6" id="KW-0418">Kinase</keyword>
<dbReference type="EMBL" id="JASPKZ010009386">
    <property type="protein sequence ID" value="KAJ9576907.1"/>
    <property type="molecule type" value="Genomic_DNA"/>
</dbReference>
<comment type="catalytic activity">
    <reaction evidence="10">
        <text>L-seryl-[protein] + ATP = O-phospho-L-seryl-[protein] + ADP + H(+)</text>
        <dbReference type="Rhea" id="RHEA:17989"/>
        <dbReference type="Rhea" id="RHEA-COMP:9863"/>
        <dbReference type="Rhea" id="RHEA-COMP:11604"/>
        <dbReference type="ChEBI" id="CHEBI:15378"/>
        <dbReference type="ChEBI" id="CHEBI:29999"/>
        <dbReference type="ChEBI" id="CHEBI:30616"/>
        <dbReference type="ChEBI" id="CHEBI:83421"/>
        <dbReference type="ChEBI" id="CHEBI:456216"/>
        <dbReference type="EC" id="2.7.11.22"/>
    </reaction>
</comment>
<evidence type="ECO:0000256" key="4">
    <source>
        <dbReference type="ARBA" id="ARBA00022679"/>
    </source>
</evidence>
<dbReference type="InterPro" id="IPR050108">
    <property type="entry name" value="CDK"/>
</dbReference>
<evidence type="ECO:0000256" key="2">
    <source>
        <dbReference type="ARBA" id="ARBA00022527"/>
    </source>
</evidence>
<sequence length="142" mass="16323">GSSSRGYVDGDHKVVTLWYRAPEVLLGCHKYSCPIDMWSIGCIFSEMVTGKPLFRGDSEIDQLFRIFRNIETPTEEIWPGVSKLPDYKASFPNWTQNNIKCHVHDLLEKMLIYDPMSRISAKAAVNHPYFDDLDKTSIPIRN</sequence>
<dbReference type="SUPFAM" id="SSF56112">
    <property type="entry name" value="Protein kinase-like (PK-like)"/>
    <property type="match status" value="1"/>
</dbReference>
<comment type="subcellular location">
    <subcellularLocation>
        <location evidence="1">Nucleus</location>
    </subcellularLocation>
</comment>
<evidence type="ECO:0000256" key="9">
    <source>
        <dbReference type="ARBA" id="ARBA00047811"/>
    </source>
</evidence>
<dbReference type="GO" id="GO:0000086">
    <property type="term" value="P:G2/M transition of mitotic cell cycle"/>
    <property type="evidence" value="ECO:0007669"/>
    <property type="project" value="TreeGrafter"/>
</dbReference>
<dbReference type="GO" id="GO:0004693">
    <property type="term" value="F:cyclin-dependent protein serine/threonine kinase activity"/>
    <property type="evidence" value="ECO:0007669"/>
    <property type="project" value="UniProtKB-EC"/>
</dbReference>
<dbReference type="GO" id="GO:0008353">
    <property type="term" value="F:RNA polymerase II CTD heptapeptide repeat kinase activity"/>
    <property type="evidence" value="ECO:0007669"/>
    <property type="project" value="UniProtKB-EC"/>
</dbReference>
<dbReference type="GO" id="GO:0005634">
    <property type="term" value="C:nucleus"/>
    <property type="evidence" value="ECO:0007669"/>
    <property type="project" value="UniProtKB-SubCell"/>
</dbReference>
<evidence type="ECO:0000256" key="3">
    <source>
        <dbReference type="ARBA" id="ARBA00022553"/>
    </source>
</evidence>
<evidence type="ECO:0000256" key="11">
    <source>
        <dbReference type="ARBA" id="ARBA00049280"/>
    </source>
</evidence>
<dbReference type="InterPro" id="IPR000719">
    <property type="entry name" value="Prot_kinase_dom"/>
</dbReference>
<dbReference type="SMART" id="SM00220">
    <property type="entry name" value="S_TKc"/>
    <property type="match status" value="1"/>
</dbReference>
<name>A0AAD7ZAS8_DIPPU</name>
<evidence type="ECO:0000313" key="14">
    <source>
        <dbReference type="Proteomes" id="UP001233999"/>
    </source>
</evidence>
<dbReference type="GO" id="GO:0005524">
    <property type="term" value="F:ATP binding"/>
    <property type="evidence" value="ECO:0007669"/>
    <property type="project" value="UniProtKB-KW"/>
</dbReference>
<evidence type="ECO:0000313" key="13">
    <source>
        <dbReference type="EMBL" id="KAJ9576907.1"/>
    </source>
</evidence>
<dbReference type="AlphaFoldDB" id="A0AAD7ZAS8"/>
<proteinExistence type="predicted"/>
<evidence type="ECO:0000259" key="12">
    <source>
        <dbReference type="PROSITE" id="PS50011"/>
    </source>
</evidence>
<keyword evidence="14" id="KW-1185">Reference proteome</keyword>
<dbReference type="Pfam" id="PF00069">
    <property type="entry name" value="Pkinase"/>
    <property type="match status" value="1"/>
</dbReference>
<comment type="caution">
    <text evidence="13">The sequence shown here is derived from an EMBL/GenBank/DDBJ whole genome shotgun (WGS) entry which is preliminary data.</text>
</comment>
<organism evidence="13 14">
    <name type="scientific">Diploptera punctata</name>
    <name type="common">Pacific beetle cockroach</name>
    <dbReference type="NCBI Taxonomy" id="6984"/>
    <lineage>
        <taxon>Eukaryota</taxon>
        <taxon>Metazoa</taxon>
        <taxon>Ecdysozoa</taxon>
        <taxon>Arthropoda</taxon>
        <taxon>Hexapoda</taxon>
        <taxon>Insecta</taxon>
        <taxon>Pterygota</taxon>
        <taxon>Neoptera</taxon>
        <taxon>Polyneoptera</taxon>
        <taxon>Dictyoptera</taxon>
        <taxon>Blattodea</taxon>
        <taxon>Blaberoidea</taxon>
        <taxon>Blaberidae</taxon>
        <taxon>Diplopterinae</taxon>
        <taxon>Diploptera</taxon>
    </lineage>
</organism>
<evidence type="ECO:0000256" key="10">
    <source>
        <dbReference type="ARBA" id="ARBA00048367"/>
    </source>
</evidence>
<evidence type="ECO:0000256" key="5">
    <source>
        <dbReference type="ARBA" id="ARBA00022741"/>
    </source>
</evidence>